<keyword evidence="2" id="KW-1185">Reference proteome</keyword>
<protein>
    <submittedName>
        <fullName evidence="1">Uncharacterized protein</fullName>
    </submittedName>
</protein>
<name>S9QT64_CYSF2</name>
<dbReference type="AlphaFoldDB" id="S9QT64"/>
<dbReference type="EMBL" id="ANAH02000003">
    <property type="protein sequence ID" value="EPX64489.1"/>
    <property type="molecule type" value="Genomic_DNA"/>
</dbReference>
<dbReference type="eggNOG" id="COG4278">
    <property type="taxonomic scope" value="Bacteria"/>
</dbReference>
<evidence type="ECO:0000313" key="1">
    <source>
        <dbReference type="EMBL" id="EPX64489.1"/>
    </source>
</evidence>
<gene>
    <name evidence="1" type="ORF">D187_004578</name>
</gene>
<reference evidence="1" key="1">
    <citation type="submission" date="2013-05" db="EMBL/GenBank/DDBJ databases">
        <title>Genome assembly of Cystobacter fuscus DSM 2262.</title>
        <authorList>
            <person name="Sharma G."/>
            <person name="Khatri I."/>
            <person name="Kaur C."/>
            <person name="Mayilraj S."/>
            <person name="Subramanian S."/>
        </authorList>
    </citation>
    <scope>NUCLEOTIDE SEQUENCE [LARGE SCALE GENOMIC DNA]</scope>
    <source>
        <strain evidence="1">DSM 2262</strain>
    </source>
</reference>
<organism evidence="1 2">
    <name type="scientific">Cystobacter fuscus (strain ATCC 25194 / DSM 2262 / NBRC 100088 / M29)</name>
    <dbReference type="NCBI Taxonomy" id="1242864"/>
    <lineage>
        <taxon>Bacteria</taxon>
        <taxon>Pseudomonadati</taxon>
        <taxon>Myxococcota</taxon>
        <taxon>Myxococcia</taxon>
        <taxon>Myxococcales</taxon>
        <taxon>Cystobacterineae</taxon>
        <taxon>Archangiaceae</taxon>
        <taxon>Cystobacter</taxon>
    </lineage>
</organism>
<sequence>MDGSGAFTHVEWMRPFSVFQENTMSDSTTGMKSSLEEVLRYRNDAVVHKFIKTWELSFEEAQDLFRETLKWLWLSAYSLTHRTEVRPLAISQSLMLLDEMWHTFILFTRDYHEFCERYFGLYIHHRPTSKEEEEARLADYERAPAQYVAQQKARFRAQYALIYDVLGEETLNKWYSTYLEQYSDLVMRRIWRWSFSPDGTRVRNQPPRGSADLFYFQLAP</sequence>
<comment type="caution">
    <text evidence="1">The sequence shown here is derived from an EMBL/GenBank/DDBJ whole genome shotgun (WGS) entry which is preliminary data.</text>
</comment>
<evidence type="ECO:0000313" key="2">
    <source>
        <dbReference type="Proteomes" id="UP000011682"/>
    </source>
</evidence>
<proteinExistence type="predicted"/>
<dbReference type="Proteomes" id="UP000011682">
    <property type="component" value="Unassembled WGS sequence"/>
</dbReference>
<accession>S9QT64</accession>